<gene>
    <name evidence="7" type="ORF">S12H4_58938</name>
</gene>
<dbReference type="GO" id="GO:0008360">
    <property type="term" value="P:regulation of cell shape"/>
    <property type="evidence" value="ECO:0007669"/>
    <property type="project" value="UniProtKB-KW"/>
</dbReference>
<comment type="caution">
    <text evidence="7">The sequence shown here is derived from an EMBL/GenBank/DDBJ whole genome shotgun (WGS) entry which is preliminary data.</text>
</comment>
<keyword evidence="6" id="KW-0961">Cell wall biogenesis/degradation</keyword>
<sequence>LDKFLKLNKNLKKIWMYSTGLGLRKVLSEHGFSLGIKRRIAFLDLTMSIDELWKNMDKKRRNGIRYAIKNGVAIHTAKLGDLEAFKKVWVGGYKKKHGVKRKYDIRSWIEKEQLFLAKLGNKIIAGTRIRESVYRPPRDVVIYGANTSLREYQKFKPNDLLIWEIAKWAKKE</sequence>
<dbReference type="PANTHER" id="PTHR36174:SF1">
    <property type="entry name" value="LIPID II:GLYCINE GLYCYLTRANSFERASE"/>
    <property type="match status" value="1"/>
</dbReference>
<reference evidence="7" key="1">
    <citation type="journal article" date="2014" name="Front. Microbiol.">
        <title>High frequency of phylogenetically diverse reductive dehalogenase-homologous genes in deep subseafloor sedimentary metagenomes.</title>
        <authorList>
            <person name="Kawai M."/>
            <person name="Futagami T."/>
            <person name="Toyoda A."/>
            <person name="Takaki Y."/>
            <person name="Nishi S."/>
            <person name="Hori S."/>
            <person name="Arai W."/>
            <person name="Tsubouchi T."/>
            <person name="Morono Y."/>
            <person name="Uchiyama I."/>
            <person name="Ito T."/>
            <person name="Fujiyama A."/>
            <person name="Inagaki F."/>
            <person name="Takami H."/>
        </authorList>
    </citation>
    <scope>NUCLEOTIDE SEQUENCE</scope>
    <source>
        <strain evidence="7">Expedition CK06-06</strain>
    </source>
</reference>
<dbReference type="EMBL" id="BARW01038391">
    <property type="protein sequence ID" value="GAJ22425.1"/>
    <property type="molecule type" value="Genomic_DNA"/>
</dbReference>
<dbReference type="GO" id="GO:0016755">
    <property type="term" value="F:aminoacyltransferase activity"/>
    <property type="evidence" value="ECO:0007669"/>
    <property type="project" value="InterPro"/>
</dbReference>
<dbReference type="SUPFAM" id="SSF55729">
    <property type="entry name" value="Acyl-CoA N-acyltransferases (Nat)"/>
    <property type="match status" value="1"/>
</dbReference>
<keyword evidence="3" id="KW-0133">Cell shape</keyword>
<dbReference type="InterPro" id="IPR050644">
    <property type="entry name" value="PG_Glycine_Bridge_Synth"/>
</dbReference>
<evidence type="ECO:0000256" key="6">
    <source>
        <dbReference type="ARBA" id="ARBA00023316"/>
    </source>
</evidence>
<comment type="similarity">
    <text evidence="1">Belongs to the FemABX family.</text>
</comment>
<evidence type="ECO:0000256" key="1">
    <source>
        <dbReference type="ARBA" id="ARBA00009943"/>
    </source>
</evidence>
<organism evidence="7">
    <name type="scientific">marine sediment metagenome</name>
    <dbReference type="NCBI Taxonomy" id="412755"/>
    <lineage>
        <taxon>unclassified sequences</taxon>
        <taxon>metagenomes</taxon>
        <taxon>ecological metagenomes</taxon>
    </lineage>
</organism>
<proteinExistence type="inferred from homology"/>
<feature type="non-terminal residue" evidence="7">
    <location>
        <position position="172"/>
    </location>
</feature>
<evidence type="ECO:0000256" key="3">
    <source>
        <dbReference type="ARBA" id="ARBA00022960"/>
    </source>
</evidence>
<dbReference type="InterPro" id="IPR016181">
    <property type="entry name" value="Acyl_CoA_acyltransferase"/>
</dbReference>
<dbReference type="GO" id="GO:0071555">
    <property type="term" value="P:cell wall organization"/>
    <property type="evidence" value="ECO:0007669"/>
    <property type="project" value="UniProtKB-KW"/>
</dbReference>
<dbReference type="PANTHER" id="PTHR36174">
    <property type="entry name" value="LIPID II:GLYCINE GLYCYLTRANSFERASE"/>
    <property type="match status" value="1"/>
</dbReference>
<feature type="non-terminal residue" evidence="7">
    <location>
        <position position="1"/>
    </location>
</feature>
<dbReference type="PROSITE" id="PS51191">
    <property type="entry name" value="FEMABX"/>
    <property type="match status" value="1"/>
</dbReference>
<keyword evidence="2" id="KW-0808">Transferase</keyword>
<evidence type="ECO:0000256" key="4">
    <source>
        <dbReference type="ARBA" id="ARBA00022984"/>
    </source>
</evidence>
<evidence type="ECO:0000256" key="2">
    <source>
        <dbReference type="ARBA" id="ARBA00022679"/>
    </source>
</evidence>
<evidence type="ECO:0008006" key="8">
    <source>
        <dbReference type="Google" id="ProtNLM"/>
    </source>
</evidence>
<dbReference type="AlphaFoldDB" id="X1W1R7"/>
<evidence type="ECO:0000313" key="7">
    <source>
        <dbReference type="EMBL" id="GAJ22425.1"/>
    </source>
</evidence>
<keyword evidence="5" id="KW-0012">Acyltransferase</keyword>
<dbReference type="GO" id="GO:0009252">
    <property type="term" value="P:peptidoglycan biosynthetic process"/>
    <property type="evidence" value="ECO:0007669"/>
    <property type="project" value="UniProtKB-KW"/>
</dbReference>
<dbReference type="Pfam" id="PF02388">
    <property type="entry name" value="FemAB"/>
    <property type="match status" value="1"/>
</dbReference>
<keyword evidence="4" id="KW-0573">Peptidoglycan synthesis</keyword>
<name>X1W1R7_9ZZZZ</name>
<protein>
    <recommendedName>
        <fullName evidence="8">N-acetyltransferase domain-containing protein</fullName>
    </recommendedName>
</protein>
<dbReference type="InterPro" id="IPR003447">
    <property type="entry name" value="FEMABX"/>
</dbReference>
<evidence type="ECO:0000256" key="5">
    <source>
        <dbReference type="ARBA" id="ARBA00023315"/>
    </source>
</evidence>
<dbReference type="Gene3D" id="3.40.630.30">
    <property type="match status" value="1"/>
</dbReference>
<accession>X1W1R7</accession>